<accession>A0A8T0K342</accession>
<dbReference type="EMBL" id="JABFOF010000007">
    <property type="protein sequence ID" value="KAG2391547.1"/>
    <property type="molecule type" value="Genomic_DNA"/>
</dbReference>
<dbReference type="Proteomes" id="UP000743370">
    <property type="component" value="Unassembled WGS sequence"/>
</dbReference>
<protein>
    <submittedName>
        <fullName evidence="1">Uncharacterized protein</fullName>
    </submittedName>
</protein>
<dbReference type="AlphaFoldDB" id="A0A8T0K342"/>
<evidence type="ECO:0000313" key="2">
    <source>
        <dbReference type="Proteomes" id="UP000743370"/>
    </source>
</evidence>
<name>A0A8T0K342_PHAAN</name>
<evidence type="ECO:0000313" key="1">
    <source>
        <dbReference type="EMBL" id="KAG2391547.1"/>
    </source>
</evidence>
<gene>
    <name evidence="1" type="ORF">HKW66_Vig0126920</name>
</gene>
<sequence length="95" mass="10706">MQTATSASTNITDDGTIGRWRCSGWVALGKLSWMGRQWLSIWGFFENNGYSGDAGRLFGTNRHRRRGPSWRGWRHGGWYADGSSAKGFLALRTSY</sequence>
<proteinExistence type="predicted"/>
<reference evidence="1 2" key="1">
    <citation type="submission" date="2020-05" db="EMBL/GenBank/DDBJ databases">
        <title>Vigna angularis (adzuki bean) Var. LongXiaoDou No. 4 denovo assembly.</title>
        <authorList>
            <person name="Xiang H."/>
        </authorList>
    </citation>
    <scope>NUCLEOTIDE SEQUENCE [LARGE SCALE GENOMIC DNA]</scope>
    <source>
        <tissue evidence="1">Leaf</tissue>
    </source>
</reference>
<organism evidence="1 2">
    <name type="scientific">Phaseolus angularis</name>
    <name type="common">Azuki bean</name>
    <name type="synonym">Vigna angularis</name>
    <dbReference type="NCBI Taxonomy" id="3914"/>
    <lineage>
        <taxon>Eukaryota</taxon>
        <taxon>Viridiplantae</taxon>
        <taxon>Streptophyta</taxon>
        <taxon>Embryophyta</taxon>
        <taxon>Tracheophyta</taxon>
        <taxon>Spermatophyta</taxon>
        <taxon>Magnoliopsida</taxon>
        <taxon>eudicotyledons</taxon>
        <taxon>Gunneridae</taxon>
        <taxon>Pentapetalae</taxon>
        <taxon>rosids</taxon>
        <taxon>fabids</taxon>
        <taxon>Fabales</taxon>
        <taxon>Fabaceae</taxon>
        <taxon>Papilionoideae</taxon>
        <taxon>50 kb inversion clade</taxon>
        <taxon>NPAAA clade</taxon>
        <taxon>indigoferoid/millettioid clade</taxon>
        <taxon>Phaseoleae</taxon>
        <taxon>Vigna</taxon>
    </lineage>
</organism>
<comment type="caution">
    <text evidence="1">The sequence shown here is derived from an EMBL/GenBank/DDBJ whole genome shotgun (WGS) entry which is preliminary data.</text>
</comment>